<gene>
    <name evidence="1" type="ORF">AAFF_G00159000</name>
</gene>
<reference evidence="1" key="1">
    <citation type="journal article" date="2023" name="Science">
        <title>Genome structures resolve the early diversification of teleost fishes.</title>
        <authorList>
            <person name="Parey E."/>
            <person name="Louis A."/>
            <person name="Montfort J."/>
            <person name="Bouchez O."/>
            <person name="Roques C."/>
            <person name="Iampietro C."/>
            <person name="Lluch J."/>
            <person name="Castinel A."/>
            <person name="Donnadieu C."/>
            <person name="Desvignes T."/>
            <person name="Floi Bucao C."/>
            <person name="Jouanno E."/>
            <person name="Wen M."/>
            <person name="Mejri S."/>
            <person name="Dirks R."/>
            <person name="Jansen H."/>
            <person name="Henkel C."/>
            <person name="Chen W.J."/>
            <person name="Zahm M."/>
            <person name="Cabau C."/>
            <person name="Klopp C."/>
            <person name="Thompson A.W."/>
            <person name="Robinson-Rechavi M."/>
            <person name="Braasch I."/>
            <person name="Lecointre G."/>
            <person name="Bobe J."/>
            <person name="Postlethwait J.H."/>
            <person name="Berthelot C."/>
            <person name="Roest Crollius H."/>
            <person name="Guiguen Y."/>
        </authorList>
    </citation>
    <scope>NUCLEOTIDE SEQUENCE</scope>
    <source>
        <strain evidence="1">NC1722</strain>
    </source>
</reference>
<evidence type="ECO:0000313" key="1">
    <source>
        <dbReference type="EMBL" id="KAJ8387277.1"/>
    </source>
</evidence>
<accession>A0AAD7RNL7</accession>
<comment type="caution">
    <text evidence="1">The sequence shown here is derived from an EMBL/GenBank/DDBJ whole genome shotgun (WGS) entry which is preliminary data.</text>
</comment>
<evidence type="ECO:0000313" key="2">
    <source>
        <dbReference type="Proteomes" id="UP001221898"/>
    </source>
</evidence>
<keyword evidence="2" id="KW-1185">Reference proteome</keyword>
<dbReference type="AlphaFoldDB" id="A0AAD7RNL7"/>
<name>A0AAD7RNL7_9TELE</name>
<sequence>MGLGCARQEDPACLWGALRGARAPSPTLRRAAHTRRERSSAHIEPKVLSAIACHFPESFGGFDAHRNQLFTL</sequence>
<organism evidence="1 2">
    <name type="scientific">Aldrovandia affinis</name>
    <dbReference type="NCBI Taxonomy" id="143900"/>
    <lineage>
        <taxon>Eukaryota</taxon>
        <taxon>Metazoa</taxon>
        <taxon>Chordata</taxon>
        <taxon>Craniata</taxon>
        <taxon>Vertebrata</taxon>
        <taxon>Euteleostomi</taxon>
        <taxon>Actinopterygii</taxon>
        <taxon>Neopterygii</taxon>
        <taxon>Teleostei</taxon>
        <taxon>Notacanthiformes</taxon>
        <taxon>Halosauridae</taxon>
        <taxon>Aldrovandia</taxon>
    </lineage>
</organism>
<protein>
    <submittedName>
        <fullName evidence="1">Uncharacterized protein</fullName>
    </submittedName>
</protein>
<dbReference type="Proteomes" id="UP001221898">
    <property type="component" value="Unassembled WGS sequence"/>
</dbReference>
<dbReference type="EMBL" id="JAINUG010000214">
    <property type="protein sequence ID" value="KAJ8387277.1"/>
    <property type="molecule type" value="Genomic_DNA"/>
</dbReference>
<proteinExistence type="predicted"/>